<keyword evidence="2 6" id="KW-0698">rRNA processing</keyword>
<name>A0A811G6N2_9GAMM</name>
<dbReference type="GO" id="GO:0008033">
    <property type="term" value="P:tRNA processing"/>
    <property type="evidence" value="ECO:0007669"/>
    <property type="project" value="UniProtKB-UniRule"/>
</dbReference>
<reference evidence="9 10" key="1">
    <citation type="submission" date="2020-02" db="EMBL/GenBank/DDBJ databases">
        <authorList>
            <person name="Chaudhuri R."/>
        </authorList>
    </citation>
    <scope>NUCLEOTIDE SEQUENCE [LARGE SCALE GENOMIC DNA]</scope>
    <source>
        <strain evidence="9">SFB21</strain>
    </source>
</reference>
<evidence type="ECO:0000256" key="5">
    <source>
        <dbReference type="ARBA" id="ARBA00022884"/>
    </source>
</evidence>
<evidence type="ECO:0000313" key="10">
    <source>
        <dbReference type="Proteomes" id="UP000489961"/>
    </source>
</evidence>
<dbReference type="SUPFAM" id="SSF55666">
    <property type="entry name" value="Ribonuclease PH domain 2-like"/>
    <property type="match status" value="1"/>
</dbReference>
<dbReference type="GO" id="GO:0016075">
    <property type="term" value="P:rRNA catabolic process"/>
    <property type="evidence" value="ECO:0007669"/>
    <property type="project" value="UniProtKB-UniRule"/>
</dbReference>
<comment type="similarity">
    <text evidence="1 6">Belongs to the RNase PH family.</text>
</comment>
<keyword evidence="4 6" id="KW-0819">tRNA processing</keyword>
<evidence type="ECO:0000259" key="7">
    <source>
        <dbReference type="Pfam" id="PF01138"/>
    </source>
</evidence>
<dbReference type="Pfam" id="PF01138">
    <property type="entry name" value="RNase_PH"/>
    <property type="match status" value="1"/>
</dbReference>
<dbReference type="Pfam" id="PF03725">
    <property type="entry name" value="RNase_PH_C"/>
    <property type="match status" value="1"/>
</dbReference>
<dbReference type="InterPro" id="IPR002381">
    <property type="entry name" value="RNase_PH_bac-type"/>
</dbReference>
<evidence type="ECO:0000256" key="2">
    <source>
        <dbReference type="ARBA" id="ARBA00022552"/>
    </source>
</evidence>
<dbReference type="EMBL" id="CADDTS010000002">
    <property type="protein sequence ID" value="CAB1206623.1"/>
    <property type="molecule type" value="Genomic_DNA"/>
</dbReference>
<keyword evidence="6 9" id="KW-0548">Nucleotidyltransferase</keyword>
<dbReference type="Proteomes" id="UP000489961">
    <property type="component" value="Unassembled WGS sequence"/>
</dbReference>
<gene>
    <name evidence="6 9" type="primary">rph</name>
    <name evidence="9" type="ORF">SFB21_0040</name>
</gene>
<dbReference type="InterPro" id="IPR015847">
    <property type="entry name" value="ExoRNase_PH_dom2"/>
</dbReference>
<evidence type="ECO:0000256" key="6">
    <source>
        <dbReference type="HAMAP-Rule" id="MF_00564"/>
    </source>
</evidence>
<evidence type="ECO:0000256" key="4">
    <source>
        <dbReference type="ARBA" id="ARBA00022694"/>
    </source>
</evidence>
<dbReference type="InterPro" id="IPR020568">
    <property type="entry name" value="Ribosomal_Su5_D2-typ_SF"/>
</dbReference>
<dbReference type="HAMAP" id="MF_00564">
    <property type="entry name" value="RNase_PH"/>
    <property type="match status" value="1"/>
</dbReference>
<feature type="binding site" evidence="6">
    <location>
        <begin position="133"/>
        <end position="135"/>
    </location>
    <ligand>
        <name>phosphate</name>
        <dbReference type="ChEBI" id="CHEBI:43474"/>
        <note>substrate</note>
    </ligand>
</feature>
<comment type="catalytic activity">
    <reaction evidence="6">
        <text>tRNA(n+1) + phosphate = tRNA(n) + a ribonucleoside 5'-diphosphate</text>
        <dbReference type="Rhea" id="RHEA:10628"/>
        <dbReference type="Rhea" id="RHEA-COMP:17343"/>
        <dbReference type="Rhea" id="RHEA-COMP:17344"/>
        <dbReference type="ChEBI" id="CHEBI:43474"/>
        <dbReference type="ChEBI" id="CHEBI:57930"/>
        <dbReference type="ChEBI" id="CHEBI:173114"/>
        <dbReference type="EC" id="2.7.7.56"/>
    </reaction>
</comment>
<dbReference type="GO" id="GO:0000175">
    <property type="term" value="F:3'-5'-RNA exonuclease activity"/>
    <property type="evidence" value="ECO:0007669"/>
    <property type="project" value="UniProtKB-UniRule"/>
</dbReference>
<dbReference type="GO" id="GO:0000049">
    <property type="term" value="F:tRNA binding"/>
    <property type="evidence" value="ECO:0007669"/>
    <property type="project" value="UniProtKB-UniRule"/>
</dbReference>
<dbReference type="CDD" id="cd11362">
    <property type="entry name" value="RNase_PH_bact"/>
    <property type="match status" value="1"/>
</dbReference>
<feature type="binding site" evidence="6">
    <location>
        <position position="95"/>
    </location>
    <ligand>
        <name>phosphate</name>
        <dbReference type="ChEBI" id="CHEBI:43474"/>
        <note>substrate</note>
    </ligand>
</feature>
<accession>A0A811G6N2</accession>
<dbReference type="PANTHER" id="PTHR11953:SF0">
    <property type="entry name" value="EXOSOME COMPLEX COMPONENT RRP41"/>
    <property type="match status" value="1"/>
</dbReference>
<dbReference type="PROSITE" id="PS01277">
    <property type="entry name" value="RIBONUCLEASE_PH"/>
    <property type="match status" value="1"/>
</dbReference>
<evidence type="ECO:0000256" key="3">
    <source>
        <dbReference type="ARBA" id="ARBA00022555"/>
    </source>
</evidence>
<comment type="function">
    <text evidence="6">Phosphorolytic 3'-5' exoribonuclease that plays an important role in tRNA 3'-end maturation. Removes nucleotide residues following the 3'-CCA terminus of tRNAs; can also add nucleotides to the ends of RNA molecules by using nucleoside diphosphates as substrates, but this may not be physiologically important. Probably plays a role in initiation of 16S rRNA degradation (leading to ribosome degradation) during starvation.</text>
</comment>
<protein>
    <recommendedName>
        <fullName evidence="6">Ribonuclease PH</fullName>
        <shortName evidence="6">RNase PH</shortName>
        <ecNumber evidence="6">2.7.7.56</ecNumber>
    </recommendedName>
    <alternativeName>
        <fullName evidence="6">tRNA nucleotidyltransferase</fullName>
    </alternativeName>
</protein>
<comment type="subunit">
    <text evidence="6">Homohexameric ring arranged as a trimer of dimers.</text>
</comment>
<feature type="domain" description="Exoribonuclease phosphorolytic" evidence="7">
    <location>
        <begin position="19"/>
        <end position="149"/>
    </location>
</feature>
<dbReference type="GO" id="GO:0031125">
    <property type="term" value="P:rRNA 3'-end processing"/>
    <property type="evidence" value="ECO:0007669"/>
    <property type="project" value="UniProtKB-ARBA"/>
</dbReference>
<dbReference type="SUPFAM" id="SSF54211">
    <property type="entry name" value="Ribosomal protein S5 domain 2-like"/>
    <property type="match status" value="1"/>
</dbReference>
<dbReference type="NCBIfam" id="TIGR01966">
    <property type="entry name" value="RNasePH"/>
    <property type="match status" value="1"/>
</dbReference>
<keyword evidence="5" id="KW-0694">RNA-binding</keyword>
<feature type="domain" description="Exoribonuclease phosphorolytic" evidence="8">
    <location>
        <begin position="166"/>
        <end position="233"/>
    </location>
</feature>
<proteinExistence type="inferred from homology"/>
<dbReference type="PANTHER" id="PTHR11953">
    <property type="entry name" value="EXOSOME COMPLEX COMPONENT"/>
    <property type="match status" value="1"/>
</dbReference>
<sequence>MNFSQREPIMRIDQRTLDQLRDVKITRNYTRYAEGSVLIEFGHTKVLCTASIDNSVPRFLKGKGQGWVTAEYGMLPRSTHTRSDREAARGKQSGRTQEIQRLIGRSLRAMVDLKKLGENTITIDCDVIQADGGTRTASITGAAVALIDAMNVLLENKKIKQDPLKGLVAAISVGMYQDEALLDLCYEEDSNCQTDLNVVMTQAGEFIELQGTAEDKPFTRAQCNEMLELAEKGIQELIKKQQEALGW</sequence>
<dbReference type="InterPro" id="IPR027408">
    <property type="entry name" value="PNPase/RNase_PH_dom_sf"/>
</dbReference>
<keyword evidence="6 9" id="KW-0808">Transferase</keyword>
<dbReference type="InterPro" id="IPR001247">
    <property type="entry name" value="ExoRNase_PH_dom1"/>
</dbReference>
<dbReference type="AlphaFoldDB" id="A0A811G6N2"/>
<dbReference type="EC" id="2.7.7.56" evidence="6"/>
<comment type="caution">
    <text evidence="9">The sequence shown here is derived from an EMBL/GenBank/DDBJ whole genome shotgun (WGS) entry which is preliminary data.</text>
</comment>
<dbReference type="Gene3D" id="3.30.230.70">
    <property type="entry name" value="GHMP Kinase, N-terminal domain"/>
    <property type="match status" value="1"/>
</dbReference>
<organism evidence="9 10">
    <name type="scientific">Acinetobacter bouvetii</name>
    <dbReference type="NCBI Taxonomy" id="202951"/>
    <lineage>
        <taxon>Bacteria</taxon>
        <taxon>Pseudomonadati</taxon>
        <taxon>Pseudomonadota</taxon>
        <taxon>Gammaproteobacteria</taxon>
        <taxon>Moraxellales</taxon>
        <taxon>Moraxellaceae</taxon>
        <taxon>Acinetobacter</taxon>
    </lineage>
</organism>
<keyword evidence="3 6" id="KW-0820">tRNA-binding</keyword>
<dbReference type="FunFam" id="3.30.230.70:FF:000003">
    <property type="entry name" value="Ribonuclease PH"/>
    <property type="match status" value="1"/>
</dbReference>
<dbReference type="InterPro" id="IPR018336">
    <property type="entry name" value="RNase_PH_CS"/>
</dbReference>
<evidence type="ECO:0000259" key="8">
    <source>
        <dbReference type="Pfam" id="PF03725"/>
    </source>
</evidence>
<evidence type="ECO:0000313" key="9">
    <source>
        <dbReference type="EMBL" id="CAB1206623.1"/>
    </source>
</evidence>
<dbReference type="InterPro" id="IPR036345">
    <property type="entry name" value="ExoRNase_PH_dom2_sf"/>
</dbReference>
<dbReference type="InterPro" id="IPR050080">
    <property type="entry name" value="RNase_PH"/>
</dbReference>
<evidence type="ECO:0000256" key="1">
    <source>
        <dbReference type="ARBA" id="ARBA00006678"/>
    </source>
</evidence>
<dbReference type="GO" id="GO:0009022">
    <property type="term" value="F:tRNA nucleotidyltransferase activity"/>
    <property type="evidence" value="ECO:0007669"/>
    <property type="project" value="UniProtKB-UniRule"/>
</dbReference>